<protein>
    <submittedName>
        <fullName evidence="1">Uncharacterized protein</fullName>
    </submittedName>
</protein>
<evidence type="ECO:0000313" key="1">
    <source>
        <dbReference type="EMBL" id="PAV05885.1"/>
    </source>
</evidence>
<dbReference type="AlphaFoldDB" id="A0A2A2H956"/>
<reference evidence="1 2" key="1">
    <citation type="journal article" date="2017" name="BMC Genomics">
        <title>Genomic analysis of methanogenic archaea reveals a shift towards energy conservation.</title>
        <authorList>
            <person name="Gilmore S.P."/>
            <person name="Henske J.K."/>
            <person name="Sexton J.A."/>
            <person name="Solomon K.V."/>
            <person name="Seppala S."/>
            <person name="Yoo J.I."/>
            <person name="Huyett L.M."/>
            <person name="Pressman A."/>
            <person name="Cogan J.Z."/>
            <person name="Kivenson V."/>
            <person name="Peng X."/>
            <person name="Tan Y."/>
            <person name="Valentine D.L."/>
            <person name="O'Malley M.A."/>
        </authorList>
    </citation>
    <scope>NUCLEOTIDE SEQUENCE [LARGE SCALE GENOMIC DNA]</scope>
    <source>
        <strain evidence="1 2">M.o.H.</strain>
    </source>
</reference>
<name>A0A2A2H956_METBR</name>
<evidence type="ECO:0000313" key="2">
    <source>
        <dbReference type="Proteomes" id="UP000217784"/>
    </source>
</evidence>
<sequence length="63" mass="7505">MEFVINIMNKFTGDFEYLWNVKKLFCRMLGHSFELKSVSKIDMDEDITFCVYECKVCGLMSFE</sequence>
<accession>A0A2A2H956</accession>
<keyword evidence="2" id="KW-1185">Reference proteome</keyword>
<organism evidence="1 2">
    <name type="scientific">Methanobacterium bryantii</name>
    <dbReference type="NCBI Taxonomy" id="2161"/>
    <lineage>
        <taxon>Archaea</taxon>
        <taxon>Methanobacteriati</taxon>
        <taxon>Methanobacteriota</taxon>
        <taxon>Methanomada group</taxon>
        <taxon>Methanobacteria</taxon>
        <taxon>Methanobacteriales</taxon>
        <taxon>Methanobacteriaceae</taxon>
        <taxon>Methanobacterium</taxon>
    </lineage>
</organism>
<gene>
    <name evidence="1" type="ORF">ASJ80_13560</name>
</gene>
<proteinExistence type="predicted"/>
<dbReference type="Proteomes" id="UP000217784">
    <property type="component" value="Unassembled WGS sequence"/>
</dbReference>
<dbReference type="RefSeq" id="WP_069584385.1">
    <property type="nucleotide sequence ID" value="NZ_LMVM01000001.1"/>
</dbReference>
<dbReference type="EMBL" id="LMVM01000001">
    <property type="protein sequence ID" value="PAV05885.1"/>
    <property type="molecule type" value="Genomic_DNA"/>
</dbReference>
<comment type="caution">
    <text evidence="1">The sequence shown here is derived from an EMBL/GenBank/DDBJ whole genome shotgun (WGS) entry which is preliminary data.</text>
</comment>